<dbReference type="SUPFAM" id="SSF53448">
    <property type="entry name" value="Nucleotide-diphospho-sugar transferases"/>
    <property type="match status" value="1"/>
</dbReference>
<dbReference type="InterPro" id="IPR029044">
    <property type="entry name" value="Nucleotide-diphossugar_trans"/>
</dbReference>
<comment type="caution">
    <text evidence="3">The sequence shown here is derived from an EMBL/GenBank/DDBJ whole genome shotgun (WGS) entry which is preliminary data.</text>
</comment>
<sequence>MPRLSVIVIAKNEAANIGACLDSVALADERIVVVDGGGTDGTAAIAAAKGVRVVEHAFAGFGAQKNFALSLANGDWVFSIDADERVTPALAAEIAKAMNEPKADGYEMPRLSSFCGRQMRHSGWYPDYVLRLFRRGRARFSDDRVHERVICDGPVARLANDLLHTPVLRLEDALSRMDRYSTAGAAMTVARGKRVSFSSGITHGLWSFFRTYILRGGFLDGREGFLLAVANAEGTYYRYMKAWLAGRNR</sequence>
<reference evidence="4" key="1">
    <citation type="submission" date="2018-08" db="EMBL/GenBank/DDBJ databases">
        <authorList>
            <person name="Kim S.-J."/>
            <person name="Jung G.-Y."/>
        </authorList>
    </citation>
    <scope>NUCLEOTIDE SEQUENCE [LARGE SCALE GENOMIC DNA]</scope>
    <source>
        <strain evidence="4">GY_H</strain>
    </source>
</reference>
<dbReference type="GO" id="GO:0016740">
    <property type="term" value="F:transferase activity"/>
    <property type="evidence" value="ECO:0007669"/>
    <property type="project" value="UniProtKB-KW"/>
</dbReference>
<evidence type="ECO:0000313" key="4">
    <source>
        <dbReference type="Proteomes" id="UP000263993"/>
    </source>
</evidence>
<keyword evidence="4" id="KW-1185">Reference proteome</keyword>
<dbReference type="InterPro" id="IPR001173">
    <property type="entry name" value="Glyco_trans_2-like"/>
</dbReference>
<proteinExistence type="inferred from homology"/>
<dbReference type="PANTHER" id="PTHR43630">
    <property type="entry name" value="POLY-BETA-1,6-N-ACETYL-D-GLUCOSAMINE SYNTHASE"/>
    <property type="match status" value="1"/>
</dbReference>
<feature type="domain" description="Glycosyltransferase 2-like" evidence="2">
    <location>
        <begin position="5"/>
        <end position="121"/>
    </location>
</feature>
<keyword evidence="3" id="KW-0808">Transferase</keyword>
<dbReference type="CDD" id="cd02511">
    <property type="entry name" value="Beta4Glucosyltransferase"/>
    <property type="match status" value="1"/>
</dbReference>
<accession>A0A371BC18</accession>
<gene>
    <name evidence="3" type="ORF">DXH78_11370</name>
</gene>
<name>A0A371BC18_9BRAD</name>
<dbReference type="PANTHER" id="PTHR43630:SF2">
    <property type="entry name" value="GLYCOSYLTRANSFERASE"/>
    <property type="match status" value="1"/>
</dbReference>
<dbReference type="EMBL" id="QRGO01000001">
    <property type="protein sequence ID" value="RDV05108.1"/>
    <property type="molecule type" value="Genomic_DNA"/>
</dbReference>
<evidence type="ECO:0000313" key="3">
    <source>
        <dbReference type="EMBL" id="RDV05108.1"/>
    </source>
</evidence>
<dbReference type="AlphaFoldDB" id="A0A371BC18"/>
<dbReference type="Proteomes" id="UP000263993">
    <property type="component" value="Unassembled WGS sequence"/>
</dbReference>
<evidence type="ECO:0000259" key="2">
    <source>
        <dbReference type="Pfam" id="PF00535"/>
    </source>
</evidence>
<evidence type="ECO:0000256" key="1">
    <source>
        <dbReference type="ARBA" id="ARBA00038494"/>
    </source>
</evidence>
<dbReference type="RefSeq" id="WP_115517134.1">
    <property type="nucleotide sequence ID" value="NZ_QRGO01000001.1"/>
</dbReference>
<dbReference type="Pfam" id="PF00535">
    <property type="entry name" value="Glycos_transf_2"/>
    <property type="match status" value="1"/>
</dbReference>
<comment type="similarity">
    <text evidence="1">Belongs to the glycosyltransferase 2 family. WaaE/KdtX subfamily.</text>
</comment>
<dbReference type="OrthoDB" id="9815923at2"/>
<organism evidence="3 4">
    <name type="scientific">Undibacter mobilis</name>
    <dbReference type="NCBI Taxonomy" id="2292256"/>
    <lineage>
        <taxon>Bacteria</taxon>
        <taxon>Pseudomonadati</taxon>
        <taxon>Pseudomonadota</taxon>
        <taxon>Alphaproteobacteria</taxon>
        <taxon>Hyphomicrobiales</taxon>
        <taxon>Nitrobacteraceae</taxon>
        <taxon>Undibacter</taxon>
    </lineage>
</organism>
<protein>
    <submittedName>
        <fullName evidence="3">Glycosyltransferase family 2 protein</fullName>
    </submittedName>
</protein>
<dbReference type="Gene3D" id="3.90.550.10">
    <property type="entry name" value="Spore Coat Polysaccharide Biosynthesis Protein SpsA, Chain A"/>
    <property type="match status" value="1"/>
</dbReference>